<evidence type="ECO:0000256" key="7">
    <source>
        <dbReference type="ARBA" id="ARBA00022967"/>
    </source>
</evidence>
<dbReference type="Proteomes" id="UP000074914">
    <property type="component" value="Chromosome"/>
</dbReference>
<accession>A0ABM5ZD23</accession>
<keyword evidence="5" id="KW-0547">Nucleotide-binding</keyword>
<keyword evidence="3" id="KW-0762">Sugar transport</keyword>
<dbReference type="CDD" id="cd03215">
    <property type="entry name" value="ABC_Carb_Monos_II"/>
    <property type="match status" value="1"/>
</dbReference>
<evidence type="ECO:0000313" key="11">
    <source>
        <dbReference type="Proteomes" id="UP000074914"/>
    </source>
</evidence>
<keyword evidence="6 10" id="KW-0067">ATP-binding</keyword>
<evidence type="ECO:0000256" key="5">
    <source>
        <dbReference type="ARBA" id="ARBA00022741"/>
    </source>
</evidence>
<evidence type="ECO:0000256" key="6">
    <source>
        <dbReference type="ARBA" id="ARBA00022840"/>
    </source>
</evidence>
<dbReference type="InterPro" id="IPR003593">
    <property type="entry name" value="AAA+_ATPase"/>
</dbReference>
<dbReference type="InterPro" id="IPR050107">
    <property type="entry name" value="ABC_carbohydrate_import_ATPase"/>
</dbReference>
<dbReference type="PROSITE" id="PS00211">
    <property type="entry name" value="ABC_TRANSPORTER_1"/>
    <property type="match status" value="1"/>
</dbReference>
<dbReference type="Pfam" id="PF00005">
    <property type="entry name" value="ABC_tran"/>
    <property type="match status" value="2"/>
</dbReference>
<keyword evidence="7" id="KW-1278">Translocase</keyword>
<evidence type="ECO:0000313" key="10">
    <source>
        <dbReference type="EMBL" id="AMP17124.1"/>
    </source>
</evidence>
<feature type="domain" description="ABC transporter" evidence="9">
    <location>
        <begin position="277"/>
        <end position="521"/>
    </location>
</feature>
<proteinExistence type="predicted"/>
<evidence type="ECO:0000256" key="4">
    <source>
        <dbReference type="ARBA" id="ARBA00022737"/>
    </source>
</evidence>
<keyword evidence="1" id="KW-0813">Transport</keyword>
<dbReference type="GO" id="GO:0005524">
    <property type="term" value="F:ATP binding"/>
    <property type="evidence" value="ECO:0007669"/>
    <property type="project" value="UniProtKB-KW"/>
</dbReference>
<keyword evidence="11" id="KW-1185">Reference proteome</keyword>
<organism evidence="10 11">
    <name type="scientific">Collimonas pratensis</name>
    <dbReference type="NCBI Taxonomy" id="279113"/>
    <lineage>
        <taxon>Bacteria</taxon>
        <taxon>Pseudomonadati</taxon>
        <taxon>Pseudomonadota</taxon>
        <taxon>Betaproteobacteria</taxon>
        <taxon>Burkholderiales</taxon>
        <taxon>Oxalobacteraceae</taxon>
        <taxon>Collimonas</taxon>
    </lineage>
</organism>
<dbReference type="InterPro" id="IPR017871">
    <property type="entry name" value="ABC_transporter-like_CS"/>
</dbReference>
<protein>
    <submittedName>
        <fullName evidence="10">Heme ABC exporter, ATP-binding protein CcmA</fullName>
    </submittedName>
</protein>
<sequence length="541" mass="57939">MSNEFIAAHQSEVPAATPVTSAASTAPVLLHLTGIGKTYVEPVLSDVSISISPGQILALTGENGAGKSTLSKIVCGLVQATTGSMLLDGQSYQPASRKEAEQLGIRMVMQELNLIPTLSIAENLFLNQLPHRFGWIDKARLAEATRQQMAAVGLTDLDPWTPVGELGVGHQQMVEIARNLIGSCRLLVLDEPTAMLTSREVELLFKQIARLQSEGVAIIYISHRLEELKRVADRIAVLRDGQLVCDDPIAGYSTDALVQLMVGRAAEAELDLGHRTIGAPLLRVRELGRGSVVAPTSFDLRAGEILGIAGLIGSGRTELLRLIFGADHADHGQVFIGDQAEAARISSPKEAVAAGIAMITEDRKSQGLLLPQSIGLNTTLSKLSSVSRFGVLDKQAESVVADDYIKRLRIRSRDGNQAAGELSGGNQQKVVIARWLYRDCPVMLFDEPTRGIDIGAKFDIYKLLAELSRQGKGLLIVSSDLRELMLICDRIAVMSAGKLVDTFERGAWSQETILASAFSGYMNNGDDSGAAAAEPSTAQAA</sequence>
<gene>
    <name evidence="10" type="primary">ccmA</name>
    <name evidence="10" type="ORF">CPter291_4911</name>
</gene>
<dbReference type="SUPFAM" id="SSF52540">
    <property type="entry name" value="P-loop containing nucleoside triphosphate hydrolases"/>
    <property type="match status" value="2"/>
</dbReference>
<reference evidence="10 11" key="1">
    <citation type="submission" date="2015-11" db="EMBL/GenBank/DDBJ databases">
        <title>Exploring the genomic traits of fungus-feeding bacterial genus Collimonas.</title>
        <authorList>
            <person name="Song C."/>
            <person name="Schmidt R."/>
            <person name="de Jager V."/>
            <person name="Krzyzanowska D."/>
            <person name="Jongedijk E."/>
            <person name="Cankar K."/>
            <person name="Beekwilder J."/>
            <person name="van Veen A."/>
            <person name="de Boer W."/>
            <person name="van Veen J.A."/>
            <person name="Garbeva P."/>
        </authorList>
    </citation>
    <scope>NUCLEOTIDE SEQUENCE [LARGE SCALE GENOMIC DNA]</scope>
    <source>
        <strain evidence="10 11">Ter291</strain>
    </source>
</reference>
<evidence type="ECO:0000256" key="8">
    <source>
        <dbReference type="ARBA" id="ARBA00023136"/>
    </source>
</evidence>
<keyword evidence="2" id="KW-1003">Cell membrane</keyword>
<keyword evidence="8" id="KW-0472">Membrane</keyword>
<dbReference type="RefSeq" id="WP_062119516.1">
    <property type="nucleotide sequence ID" value="NZ_CP013236.1"/>
</dbReference>
<dbReference type="InterPro" id="IPR027417">
    <property type="entry name" value="P-loop_NTPase"/>
</dbReference>
<keyword evidence="4" id="KW-0677">Repeat</keyword>
<dbReference type="PANTHER" id="PTHR43790:SF3">
    <property type="entry name" value="D-ALLOSE IMPORT ATP-BINDING PROTEIN ALSA-RELATED"/>
    <property type="match status" value="1"/>
</dbReference>
<name>A0ABM5ZD23_9BURK</name>
<feature type="domain" description="ABC transporter" evidence="9">
    <location>
        <begin position="30"/>
        <end position="265"/>
    </location>
</feature>
<evidence type="ECO:0000259" key="9">
    <source>
        <dbReference type="PROSITE" id="PS50893"/>
    </source>
</evidence>
<dbReference type="Gene3D" id="3.40.50.300">
    <property type="entry name" value="P-loop containing nucleotide triphosphate hydrolases"/>
    <property type="match status" value="2"/>
</dbReference>
<dbReference type="CDD" id="cd03216">
    <property type="entry name" value="ABC_Carb_Monos_I"/>
    <property type="match status" value="1"/>
</dbReference>
<evidence type="ECO:0000256" key="3">
    <source>
        <dbReference type="ARBA" id="ARBA00022597"/>
    </source>
</evidence>
<dbReference type="PROSITE" id="PS50893">
    <property type="entry name" value="ABC_TRANSPORTER_2"/>
    <property type="match status" value="2"/>
</dbReference>
<dbReference type="InterPro" id="IPR003439">
    <property type="entry name" value="ABC_transporter-like_ATP-bd"/>
</dbReference>
<dbReference type="PANTHER" id="PTHR43790">
    <property type="entry name" value="CARBOHYDRATE TRANSPORT ATP-BINDING PROTEIN MG119-RELATED"/>
    <property type="match status" value="1"/>
</dbReference>
<evidence type="ECO:0000256" key="2">
    <source>
        <dbReference type="ARBA" id="ARBA00022475"/>
    </source>
</evidence>
<dbReference type="EMBL" id="CP013236">
    <property type="protein sequence ID" value="AMP17124.1"/>
    <property type="molecule type" value="Genomic_DNA"/>
</dbReference>
<dbReference type="SMART" id="SM00382">
    <property type="entry name" value="AAA"/>
    <property type="match status" value="2"/>
</dbReference>
<evidence type="ECO:0000256" key="1">
    <source>
        <dbReference type="ARBA" id="ARBA00022448"/>
    </source>
</evidence>